<organism evidence="2">
    <name type="scientific">Mycobacterium sp. (strain MCS)</name>
    <dbReference type="NCBI Taxonomy" id="164756"/>
    <lineage>
        <taxon>Bacteria</taxon>
        <taxon>Bacillati</taxon>
        <taxon>Actinomycetota</taxon>
        <taxon>Actinomycetes</taxon>
        <taxon>Mycobacteriales</taxon>
        <taxon>Mycobacteriaceae</taxon>
        <taxon>Mycobacterium</taxon>
    </lineage>
</organism>
<feature type="domain" description="Aminoglycoside phosphotransferase" evidence="1">
    <location>
        <begin position="48"/>
        <end position="300"/>
    </location>
</feature>
<dbReference type="EMBL" id="CP000384">
    <property type="protein sequence ID" value="ABG07616.1"/>
    <property type="molecule type" value="Genomic_DNA"/>
</dbReference>
<dbReference type="Gene3D" id="3.30.200.20">
    <property type="entry name" value="Phosphorylase Kinase, domain 1"/>
    <property type="match status" value="1"/>
</dbReference>
<reference evidence="2" key="1">
    <citation type="submission" date="2006-06" db="EMBL/GenBank/DDBJ databases">
        <title>Complete sequence of chromosome of Mycobacterium sp. MCS.</title>
        <authorList>
            <consortium name="US DOE Joint Genome Institute"/>
            <person name="Copeland A."/>
            <person name="Lucas S."/>
            <person name="Lapidus A."/>
            <person name="Barry K."/>
            <person name="Detter J.C."/>
            <person name="Glavina del Rio T."/>
            <person name="Hammon N."/>
            <person name="Israni S."/>
            <person name="Dalin E."/>
            <person name="Tice H."/>
            <person name="Pitluck S."/>
            <person name="Martinez M."/>
            <person name="Schmutz J."/>
            <person name="Larimer F."/>
            <person name="Land M."/>
            <person name="Hauser L."/>
            <person name="Kyrpides N."/>
            <person name="Kim E."/>
            <person name="Miller C.D."/>
            <person name="Hughes J.E."/>
            <person name="Anderson A.J."/>
            <person name="Sims R.C."/>
            <person name="Richardson P."/>
        </authorList>
    </citation>
    <scope>NUCLEOTIDE SEQUENCE [LARGE SCALE GENOMIC DNA]</scope>
    <source>
        <strain evidence="2">MCS</strain>
    </source>
</reference>
<dbReference type="GO" id="GO:0016740">
    <property type="term" value="F:transferase activity"/>
    <property type="evidence" value="ECO:0007669"/>
    <property type="project" value="UniProtKB-KW"/>
</dbReference>
<dbReference type="PANTHER" id="PTHR21310:SF57">
    <property type="entry name" value="BLR2944 PROTEIN"/>
    <property type="match status" value="1"/>
</dbReference>
<name>A0A5Q5BH62_MYCSS</name>
<proteinExistence type="predicted"/>
<dbReference type="PANTHER" id="PTHR21310">
    <property type="entry name" value="AMINOGLYCOSIDE PHOSPHOTRANSFERASE-RELATED-RELATED"/>
    <property type="match status" value="1"/>
</dbReference>
<sequence length="358" mass="39211">MMTVVAEEETSMSDSASEFLTELAEVLGGRVAGGRPVELVDVDQRSEGNSWETYLVAAAWDSGKHSASYAVKRQPLSGIVGSYDVGREVALLRAAQSIGLPVPGVVAHRVGEPGNRGFFVMERLEGVVPMPHNVSRMIADADDRAALGRRVAREMATLHAAAPEALALPELDAPPAPGDTGRVENDQWRRTYDEVATVRIPVLDLALAWLDHRSDHVSGRVSLVHNDFRVGNLVVNPGDGGLVGILDWETAHFSDPVADLAWFFQRTSRGRSPLACKLLGVEDFLDEYAQAAGWRPDPRTLTWWAVQSLTKTAIGCLQAVAIFQRGDRRDLRYANMAHSVYYSLGWLNQMLRDGEWGS</sequence>
<evidence type="ECO:0000259" key="1">
    <source>
        <dbReference type="Pfam" id="PF01636"/>
    </source>
</evidence>
<dbReference type="InterPro" id="IPR011009">
    <property type="entry name" value="Kinase-like_dom_sf"/>
</dbReference>
<dbReference type="InterPro" id="IPR041726">
    <property type="entry name" value="ACAD10_11_N"/>
</dbReference>
<dbReference type="CDD" id="cd05154">
    <property type="entry name" value="ACAD10_11_N-like"/>
    <property type="match status" value="1"/>
</dbReference>
<dbReference type="InterPro" id="IPR002575">
    <property type="entry name" value="Aminoglycoside_PTrfase"/>
</dbReference>
<dbReference type="Gene3D" id="3.90.1200.10">
    <property type="match status" value="1"/>
</dbReference>
<protein>
    <submittedName>
        <fullName evidence="2">Aminoglycoside phosphotransferase</fullName>
    </submittedName>
</protein>
<evidence type="ECO:0000313" key="2">
    <source>
        <dbReference type="EMBL" id="ABG07616.1"/>
    </source>
</evidence>
<dbReference type="SUPFAM" id="SSF56112">
    <property type="entry name" value="Protein kinase-like (PK-like)"/>
    <property type="match status" value="1"/>
</dbReference>
<accession>A0A5Q5BH62</accession>
<dbReference type="Pfam" id="PF01636">
    <property type="entry name" value="APH"/>
    <property type="match status" value="1"/>
</dbReference>
<dbReference type="AlphaFoldDB" id="A0A5Q5BH62"/>
<keyword evidence="2" id="KW-0808">Transferase</keyword>
<gene>
    <name evidence="2" type="ordered locus">Mmcs_1505</name>
</gene>
<dbReference type="KEGG" id="mmc:Mmcs_1505"/>
<dbReference type="InterPro" id="IPR051678">
    <property type="entry name" value="AGP_Transferase"/>
</dbReference>